<evidence type="ECO:0000313" key="4">
    <source>
        <dbReference type="Proteomes" id="UP000297245"/>
    </source>
</evidence>
<dbReference type="GO" id="GO:0050660">
    <property type="term" value="F:flavin adenine dinucleotide binding"/>
    <property type="evidence" value="ECO:0007669"/>
    <property type="project" value="TreeGrafter"/>
</dbReference>
<reference evidence="3 4" key="1">
    <citation type="journal article" date="2019" name="Nat. Ecol. Evol.">
        <title>Megaphylogeny resolves global patterns of mushroom evolution.</title>
        <authorList>
            <person name="Varga T."/>
            <person name="Krizsan K."/>
            <person name="Foldi C."/>
            <person name="Dima B."/>
            <person name="Sanchez-Garcia M."/>
            <person name="Sanchez-Ramirez S."/>
            <person name="Szollosi G.J."/>
            <person name="Szarkandi J.G."/>
            <person name="Papp V."/>
            <person name="Albert L."/>
            <person name="Andreopoulos W."/>
            <person name="Angelini C."/>
            <person name="Antonin V."/>
            <person name="Barry K.W."/>
            <person name="Bougher N.L."/>
            <person name="Buchanan P."/>
            <person name="Buyck B."/>
            <person name="Bense V."/>
            <person name="Catcheside P."/>
            <person name="Chovatia M."/>
            <person name="Cooper J."/>
            <person name="Damon W."/>
            <person name="Desjardin D."/>
            <person name="Finy P."/>
            <person name="Geml J."/>
            <person name="Haridas S."/>
            <person name="Hughes K."/>
            <person name="Justo A."/>
            <person name="Karasinski D."/>
            <person name="Kautmanova I."/>
            <person name="Kiss B."/>
            <person name="Kocsube S."/>
            <person name="Kotiranta H."/>
            <person name="LaButti K.M."/>
            <person name="Lechner B.E."/>
            <person name="Liimatainen K."/>
            <person name="Lipzen A."/>
            <person name="Lukacs Z."/>
            <person name="Mihaltcheva S."/>
            <person name="Morgado L.N."/>
            <person name="Niskanen T."/>
            <person name="Noordeloos M.E."/>
            <person name="Ohm R.A."/>
            <person name="Ortiz-Santana B."/>
            <person name="Ovrebo C."/>
            <person name="Racz N."/>
            <person name="Riley R."/>
            <person name="Savchenko A."/>
            <person name="Shiryaev A."/>
            <person name="Soop K."/>
            <person name="Spirin V."/>
            <person name="Szebenyi C."/>
            <person name="Tomsovsky M."/>
            <person name="Tulloss R.E."/>
            <person name="Uehling J."/>
            <person name="Grigoriev I.V."/>
            <person name="Vagvolgyi C."/>
            <person name="Papp T."/>
            <person name="Martin F.M."/>
            <person name="Miettinen O."/>
            <person name="Hibbett D.S."/>
            <person name="Nagy L.G."/>
        </authorList>
    </citation>
    <scope>NUCLEOTIDE SEQUENCE [LARGE SCALE GENOMIC DNA]</scope>
    <source>
        <strain evidence="3 4">CBS 962.96</strain>
    </source>
</reference>
<dbReference type="PANTHER" id="PTHR43735:SF11">
    <property type="entry name" value="HYPOTHETICAL OXIDOREDUCTASE (EUROFUNG)"/>
    <property type="match status" value="1"/>
</dbReference>
<feature type="region of interest" description="Disordered" evidence="1">
    <location>
        <begin position="304"/>
        <end position="330"/>
    </location>
</feature>
<protein>
    <submittedName>
        <fullName evidence="3">FAD/NAD(P)-binding domain-containing protein</fullName>
    </submittedName>
</protein>
<dbReference type="GO" id="GO:0004174">
    <property type="term" value="F:electron-transferring-flavoprotein dehydrogenase activity"/>
    <property type="evidence" value="ECO:0007669"/>
    <property type="project" value="TreeGrafter"/>
</dbReference>
<accession>A0A4S8MSX3</accession>
<evidence type="ECO:0000256" key="1">
    <source>
        <dbReference type="SAM" id="MobiDB-lite"/>
    </source>
</evidence>
<dbReference type="Pfam" id="PF07992">
    <property type="entry name" value="Pyr_redox_2"/>
    <property type="match status" value="1"/>
</dbReference>
<feature type="region of interest" description="Disordered" evidence="1">
    <location>
        <begin position="443"/>
        <end position="465"/>
    </location>
</feature>
<dbReference type="InterPro" id="IPR036188">
    <property type="entry name" value="FAD/NAD-bd_sf"/>
</dbReference>
<dbReference type="GO" id="GO:0005737">
    <property type="term" value="C:cytoplasm"/>
    <property type="evidence" value="ECO:0007669"/>
    <property type="project" value="TreeGrafter"/>
</dbReference>
<evidence type="ECO:0000313" key="3">
    <source>
        <dbReference type="EMBL" id="THV06155.1"/>
    </source>
</evidence>
<dbReference type="Gene3D" id="3.50.50.100">
    <property type="match status" value="1"/>
</dbReference>
<sequence length="487" mass="54255">MTSEKPNVVVIGGSYVGSRVVDLVAPRVYKTHNVVMIEKSSHFQNQFIFPRMHAVQGFEHKAFIPFTGTFFRSADLLREELGLPKEESLPSESTKIVQGFVDAVYPKHVSLESGEKIPYEYLVVATGTGQPGSMKVSEKKDNVERWRELQKKVQNAEKIVVVGAGAYGIQLVTDLKTYQPTSSKHVTLVHSRQHLMNRFHSKLHEIVLDRLGELGIDVVLGKRVVVPEGGFPNDEGKMFNVELVPNPNVPAEERSKGSDKLEADLVILCTSATPSSSPLRTLAPDAIIPDTGYIRVKPTLQVDVSPSHLSHRGASESINGDASKHSNNDNNDDVLSRVFAVGDVAHTGAHKAARPGYFQAEVLARNIEKMIKHQSTSKLEKIDDLKVEKDVKEQLEDLALNDKDSNLGLKDEIQEELELEEYSFDPPGIHLYLGLDKGIIFRDPRRPTPENQNPEPTWSWDSGSSDLEINTQRLWDTRASGVKDWYA</sequence>
<evidence type="ECO:0000259" key="2">
    <source>
        <dbReference type="Pfam" id="PF07992"/>
    </source>
</evidence>
<proteinExistence type="predicted"/>
<dbReference type="EMBL" id="ML179044">
    <property type="protein sequence ID" value="THV06155.1"/>
    <property type="molecule type" value="Genomic_DNA"/>
</dbReference>
<dbReference type="PANTHER" id="PTHR43735">
    <property type="entry name" value="APOPTOSIS-INDUCING FACTOR 1"/>
    <property type="match status" value="1"/>
</dbReference>
<dbReference type="SUPFAM" id="SSF51905">
    <property type="entry name" value="FAD/NAD(P)-binding domain"/>
    <property type="match status" value="1"/>
</dbReference>
<organism evidence="3 4">
    <name type="scientific">Dendrothele bispora (strain CBS 962.96)</name>
    <dbReference type="NCBI Taxonomy" id="1314807"/>
    <lineage>
        <taxon>Eukaryota</taxon>
        <taxon>Fungi</taxon>
        <taxon>Dikarya</taxon>
        <taxon>Basidiomycota</taxon>
        <taxon>Agaricomycotina</taxon>
        <taxon>Agaricomycetes</taxon>
        <taxon>Agaricomycetidae</taxon>
        <taxon>Agaricales</taxon>
        <taxon>Agaricales incertae sedis</taxon>
        <taxon>Dendrothele</taxon>
    </lineage>
</organism>
<dbReference type="OrthoDB" id="202203at2759"/>
<feature type="compositionally biased region" description="Polar residues" evidence="1">
    <location>
        <begin position="449"/>
        <end position="465"/>
    </location>
</feature>
<dbReference type="Proteomes" id="UP000297245">
    <property type="component" value="Unassembled WGS sequence"/>
</dbReference>
<keyword evidence="4" id="KW-1185">Reference proteome</keyword>
<dbReference type="AlphaFoldDB" id="A0A4S8MSX3"/>
<gene>
    <name evidence="3" type="ORF">K435DRAFT_22538</name>
</gene>
<dbReference type="InterPro" id="IPR023753">
    <property type="entry name" value="FAD/NAD-binding_dom"/>
</dbReference>
<feature type="domain" description="FAD/NAD(P)-binding" evidence="2">
    <location>
        <begin position="7"/>
        <end position="304"/>
    </location>
</feature>
<name>A0A4S8MSX3_DENBC</name>